<feature type="compositionally biased region" description="Basic and acidic residues" evidence="1">
    <location>
        <begin position="23"/>
        <end position="32"/>
    </location>
</feature>
<evidence type="ECO:0000313" key="3">
    <source>
        <dbReference type="Proteomes" id="UP000712600"/>
    </source>
</evidence>
<comment type="caution">
    <text evidence="2">The sequence shown here is derived from an EMBL/GenBank/DDBJ whole genome shotgun (WGS) entry which is preliminary data.</text>
</comment>
<dbReference type="Proteomes" id="UP000712600">
    <property type="component" value="Unassembled WGS sequence"/>
</dbReference>
<proteinExistence type="predicted"/>
<protein>
    <submittedName>
        <fullName evidence="2">Uncharacterized protein</fullName>
    </submittedName>
</protein>
<dbReference type="EMBL" id="QGKX02000004">
    <property type="protein sequence ID" value="KAF3602014.1"/>
    <property type="molecule type" value="Genomic_DNA"/>
</dbReference>
<dbReference type="AlphaFoldDB" id="A0A8S9SNT9"/>
<feature type="compositionally biased region" description="Basic residues" evidence="1">
    <location>
        <begin position="33"/>
        <end position="45"/>
    </location>
</feature>
<evidence type="ECO:0000256" key="1">
    <source>
        <dbReference type="SAM" id="MobiDB-lite"/>
    </source>
</evidence>
<sequence length="60" mass="7430">MTYRTSGLFVWMMVVEKRNRELRREREGMSKVREKKKKKRRSAYRRCFIKLMSNQKTGTK</sequence>
<evidence type="ECO:0000313" key="2">
    <source>
        <dbReference type="EMBL" id="KAF3602014.1"/>
    </source>
</evidence>
<name>A0A8S9SNT9_BRACR</name>
<reference evidence="2" key="1">
    <citation type="submission" date="2019-12" db="EMBL/GenBank/DDBJ databases">
        <title>Genome sequencing and annotation of Brassica cretica.</title>
        <authorList>
            <person name="Studholme D.J."/>
            <person name="Sarris P."/>
        </authorList>
    </citation>
    <scope>NUCLEOTIDE SEQUENCE</scope>
    <source>
        <strain evidence="2">PFS-109/04</strain>
        <tissue evidence="2">Leaf</tissue>
    </source>
</reference>
<feature type="region of interest" description="Disordered" evidence="1">
    <location>
        <begin position="23"/>
        <end position="45"/>
    </location>
</feature>
<gene>
    <name evidence="2" type="ORF">F2Q69_00034119</name>
</gene>
<accession>A0A8S9SNT9</accession>
<organism evidence="2 3">
    <name type="scientific">Brassica cretica</name>
    <name type="common">Mustard</name>
    <dbReference type="NCBI Taxonomy" id="69181"/>
    <lineage>
        <taxon>Eukaryota</taxon>
        <taxon>Viridiplantae</taxon>
        <taxon>Streptophyta</taxon>
        <taxon>Embryophyta</taxon>
        <taxon>Tracheophyta</taxon>
        <taxon>Spermatophyta</taxon>
        <taxon>Magnoliopsida</taxon>
        <taxon>eudicotyledons</taxon>
        <taxon>Gunneridae</taxon>
        <taxon>Pentapetalae</taxon>
        <taxon>rosids</taxon>
        <taxon>malvids</taxon>
        <taxon>Brassicales</taxon>
        <taxon>Brassicaceae</taxon>
        <taxon>Brassiceae</taxon>
        <taxon>Brassica</taxon>
    </lineage>
</organism>